<organism evidence="2 3">
    <name type="scientific">Vogesella aquatica</name>
    <dbReference type="NCBI Taxonomy" id="2984206"/>
    <lineage>
        <taxon>Bacteria</taxon>
        <taxon>Pseudomonadati</taxon>
        <taxon>Pseudomonadota</taxon>
        <taxon>Betaproteobacteria</taxon>
        <taxon>Neisseriales</taxon>
        <taxon>Chromobacteriaceae</taxon>
        <taxon>Vogesella</taxon>
    </lineage>
</organism>
<gene>
    <name evidence="2" type="ORF">PQU95_06575</name>
</gene>
<feature type="region of interest" description="Disordered" evidence="1">
    <location>
        <begin position="300"/>
        <end position="342"/>
    </location>
</feature>
<feature type="compositionally biased region" description="Acidic residues" evidence="1">
    <location>
        <begin position="332"/>
        <end position="342"/>
    </location>
</feature>
<protein>
    <submittedName>
        <fullName evidence="2">Uncharacterized protein</fullName>
    </submittedName>
</protein>
<proteinExistence type="predicted"/>
<accession>A0ABT5IWH6</accession>
<evidence type="ECO:0000313" key="3">
    <source>
        <dbReference type="Proteomes" id="UP001219956"/>
    </source>
</evidence>
<feature type="region of interest" description="Disordered" evidence="1">
    <location>
        <begin position="211"/>
        <end position="243"/>
    </location>
</feature>
<keyword evidence="3" id="KW-1185">Reference proteome</keyword>
<reference evidence="2 3" key="1">
    <citation type="submission" date="2023-01" db="EMBL/GenBank/DDBJ databases">
        <title>Novel species of the genus Vogesella isolated from rivers.</title>
        <authorList>
            <person name="Lu H."/>
        </authorList>
    </citation>
    <scope>NUCLEOTIDE SEQUENCE [LARGE SCALE GENOMIC DNA]</scope>
    <source>
        <strain evidence="2 3">DC21W</strain>
    </source>
</reference>
<sequence length="342" mass="37702">MARTATTPQRNGLDTQAVVTSTVTPLPVAVAEDGVPRHTLVTASPLDMPITVFKEGLDRRKANRLALMEWLRQSLVEGVDYGRVHIAGRDRCQMARQGRASECRDDRHWSKPSLFKPGAEKITGMLGMSVHYPSLAAYEQAVINGQQPTHVILRCELRDAHGRSVAEGVGARSLAQDYGDINKALKMAEKSAHIDATLRLAGLSEVFTQDMEDGGGSVAAPADAEDEEDEDDDEDEPDEVPPELAAVTAKQVETLRMSLKRYQLPERRVVAWVKKATKGAVTRLEDLNVTQFALVLSKVPQWAASDSDQAEPQTTETNRRRRRLVDARPYPDDDDPADDEEA</sequence>
<dbReference type="RefSeq" id="WP_272751255.1">
    <property type="nucleotide sequence ID" value="NZ_JAQQLF010000007.1"/>
</dbReference>
<comment type="caution">
    <text evidence="2">The sequence shown here is derived from an EMBL/GenBank/DDBJ whole genome shotgun (WGS) entry which is preliminary data.</text>
</comment>
<feature type="compositionally biased region" description="Polar residues" evidence="1">
    <location>
        <begin position="304"/>
        <end position="316"/>
    </location>
</feature>
<feature type="compositionally biased region" description="Acidic residues" evidence="1">
    <location>
        <begin position="223"/>
        <end position="241"/>
    </location>
</feature>
<evidence type="ECO:0000256" key="1">
    <source>
        <dbReference type="SAM" id="MobiDB-lite"/>
    </source>
</evidence>
<evidence type="ECO:0000313" key="2">
    <source>
        <dbReference type="EMBL" id="MDC7716878.1"/>
    </source>
</evidence>
<dbReference type="Proteomes" id="UP001219956">
    <property type="component" value="Unassembled WGS sequence"/>
</dbReference>
<name>A0ABT5IWH6_9NEIS</name>
<dbReference type="EMBL" id="JAQQLF010000007">
    <property type="protein sequence ID" value="MDC7716878.1"/>
    <property type="molecule type" value="Genomic_DNA"/>
</dbReference>